<feature type="transmembrane region" description="Helical" evidence="6">
    <location>
        <begin position="213"/>
        <end position="233"/>
    </location>
</feature>
<dbReference type="RefSeq" id="WP_334294994.1">
    <property type="nucleotide sequence ID" value="NZ_LR215043.1"/>
</dbReference>
<feature type="transmembrane region" description="Helical" evidence="6">
    <location>
        <begin position="385"/>
        <end position="405"/>
    </location>
</feature>
<evidence type="ECO:0000256" key="4">
    <source>
        <dbReference type="ARBA" id="ARBA00022989"/>
    </source>
</evidence>
<feature type="transmembrane region" description="Helical" evidence="6">
    <location>
        <begin position="100"/>
        <end position="121"/>
    </location>
</feature>
<name>A0A449B9G5_9BACT</name>
<reference evidence="7 8" key="1">
    <citation type="submission" date="2019-01" db="EMBL/GenBank/DDBJ databases">
        <authorList>
            <consortium name="Pathogen Informatics"/>
        </authorList>
    </citation>
    <scope>NUCLEOTIDE SEQUENCE [LARGE SCALE GENOMIC DNA]</scope>
    <source>
        <strain evidence="7 8">NCTC10184</strain>
    </source>
</reference>
<evidence type="ECO:0000256" key="2">
    <source>
        <dbReference type="ARBA" id="ARBA00022475"/>
    </source>
</evidence>
<dbReference type="AlphaFoldDB" id="A0A449B9G5"/>
<dbReference type="Pfam" id="PF07690">
    <property type="entry name" value="MFS_1"/>
    <property type="match status" value="1"/>
</dbReference>
<gene>
    <name evidence="7" type="ORF">NCTC10184_00016</name>
</gene>
<keyword evidence="2" id="KW-1003">Cell membrane</keyword>
<evidence type="ECO:0000313" key="7">
    <source>
        <dbReference type="EMBL" id="VEU77804.1"/>
    </source>
</evidence>
<evidence type="ECO:0000256" key="6">
    <source>
        <dbReference type="SAM" id="Phobius"/>
    </source>
</evidence>
<dbReference type="Gene3D" id="1.20.1250.20">
    <property type="entry name" value="MFS general substrate transporter like domains"/>
    <property type="match status" value="1"/>
</dbReference>
<evidence type="ECO:0008006" key="9">
    <source>
        <dbReference type="Google" id="ProtNLM"/>
    </source>
</evidence>
<dbReference type="InterPro" id="IPR011701">
    <property type="entry name" value="MFS"/>
</dbReference>
<feature type="transmembrane region" description="Helical" evidence="6">
    <location>
        <begin position="314"/>
        <end position="338"/>
    </location>
</feature>
<dbReference type="Proteomes" id="UP000290876">
    <property type="component" value="Chromosome"/>
</dbReference>
<dbReference type="PANTHER" id="PTHR23513">
    <property type="entry name" value="INTEGRAL MEMBRANE EFFLUX PROTEIN-RELATED"/>
    <property type="match status" value="1"/>
</dbReference>
<keyword evidence="5 6" id="KW-0472">Membrane</keyword>
<evidence type="ECO:0000256" key="5">
    <source>
        <dbReference type="ARBA" id="ARBA00023136"/>
    </source>
</evidence>
<dbReference type="InterPro" id="IPR036259">
    <property type="entry name" value="MFS_trans_sf"/>
</dbReference>
<accession>A0A449B9G5</accession>
<dbReference type="PANTHER" id="PTHR23513:SF6">
    <property type="entry name" value="MAJOR FACILITATOR SUPERFAMILY ASSOCIATED DOMAIN-CONTAINING PROTEIN"/>
    <property type="match status" value="1"/>
</dbReference>
<feature type="transmembrane region" description="Helical" evidence="6">
    <location>
        <begin position="12"/>
        <end position="33"/>
    </location>
</feature>
<dbReference type="EMBL" id="LR215043">
    <property type="protein sequence ID" value="VEU77804.1"/>
    <property type="molecule type" value="Genomic_DNA"/>
</dbReference>
<feature type="transmembrane region" description="Helical" evidence="6">
    <location>
        <begin position="287"/>
        <end position="308"/>
    </location>
</feature>
<feature type="transmembrane region" description="Helical" evidence="6">
    <location>
        <begin position="142"/>
        <end position="161"/>
    </location>
</feature>
<sequence>MNFKINATKYVSSLTISFIGSESFKFASSIYIYRITGDIWLVSLLYLLIQLPSMFVYFVSPWLVKKFKNDRLALFLRDMTSLVSLVLPIVLFFTVDKYSFSMSLIGISTFLGLVHSFRFIYLKNIIFFISKNNEEMKKYNTFSSLATSLGVTISLFFSYFLYNKLEFFWLIVFNMLTYIISGFLYFSLKTSKESAIFHKSEFNKKTNLKKHKILSWIYILAGSAIIGFFTFPKTQGLTQIFDFMKNDYNVETWGFYISLIFSVFGILGTIITLMLLKTKRLKTKKTLVEYSLCAIILLSLILVIVFFANSKNEVMFFTFVSIVSLHQLLFSIFLSYFYSNSYEMFDQKSFHKQNGYSIVFRVVLSSILFVLFTLSSKQLDYRYTFVFYAALLLLFTSLIIISTFLRRRYKKVETEQKKEII</sequence>
<evidence type="ECO:0000313" key="8">
    <source>
        <dbReference type="Proteomes" id="UP000290876"/>
    </source>
</evidence>
<evidence type="ECO:0000256" key="3">
    <source>
        <dbReference type="ARBA" id="ARBA00022692"/>
    </source>
</evidence>
<dbReference type="GO" id="GO:0022857">
    <property type="term" value="F:transmembrane transporter activity"/>
    <property type="evidence" value="ECO:0007669"/>
    <property type="project" value="InterPro"/>
</dbReference>
<dbReference type="GO" id="GO:0005886">
    <property type="term" value="C:plasma membrane"/>
    <property type="evidence" value="ECO:0007669"/>
    <property type="project" value="UniProtKB-SubCell"/>
</dbReference>
<keyword evidence="3 6" id="KW-0812">Transmembrane</keyword>
<dbReference type="SUPFAM" id="SSF103473">
    <property type="entry name" value="MFS general substrate transporter"/>
    <property type="match status" value="1"/>
</dbReference>
<feature type="transmembrane region" description="Helical" evidence="6">
    <location>
        <begin position="72"/>
        <end position="94"/>
    </location>
</feature>
<protein>
    <recommendedName>
        <fullName evidence="9">MFS transporter</fullName>
    </recommendedName>
</protein>
<feature type="transmembrane region" description="Helical" evidence="6">
    <location>
        <begin position="358"/>
        <end position="379"/>
    </location>
</feature>
<organism evidence="7 8">
    <name type="scientific">Mycoplasmopsis columbinasalis</name>
    <dbReference type="NCBI Taxonomy" id="114880"/>
    <lineage>
        <taxon>Bacteria</taxon>
        <taxon>Bacillati</taxon>
        <taxon>Mycoplasmatota</taxon>
        <taxon>Mycoplasmoidales</taxon>
        <taxon>Metamycoplasmataceae</taxon>
        <taxon>Mycoplasmopsis</taxon>
    </lineage>
</organism>
<feature type="transmembrane region" description="Helical" evidence="6">
    <location>
        <begin position="253"/>
        <end position="275"/>
    </location>
</feature>
<dbReference type="KEGG" id="mcob:NCTC10184_00016"/>
<keyword evidence="4 6" id="KW-1133">Transmembrane helix</keyword>
<comment type="subcellular location">
    <subcellularLocation>
        <location evidence="1">Cell membrane</location>
        <topology evidence="1">Multi-pass membrane protein</topology>
    </subcellularLocation>
</comment>
<keyword evidence="8" id="KW-1185">Reference proteome</keyword>
<feature type="transmembrane region" description="Helical" evidence="6">
    <location>
        <begin position="39"/>
        <end position="60"/>
    </location>
</feature>
<feature type="transmembrane region" description="Helical" evidence="6">
    <location>
        <begin position="167"/>
        <end position="188"/>
    </location>
</feature>
<evidence type="ECO:0000256" key="1">
    <source>
        <dbReference type="ARBA" id="ARBA00004651"/>
    </source>
</evidence>
<proteinExistence type="predicted"/>